<protein>
    <submittedName>
        <fullName evidence="1">DNA-binding protein</fullName>
    </submittedName>
</protein>
<dbReference type="AlphaFoldDB" id="A0A085JYQ1"/>
<dbReference type="Pfam" id="PF12728">
    <property type="entry name" value="HTH_17"/>
    <property type="match status" value="1"/>
</dbReference>
<dbReference type="Proteomes" id="UP000280708">
    <property type="component" value="Chromosome"/>
</dbReference>
<dbReference type="InterPro" id="IPR010093">
    <property type="entry name" value="SinI_DNA-bd"/>
</dbReference>
<reference evidence="1 2" key="1">
    <citation type="submission" date="2018-10" db="EMBL/GenBank/DDBJ databases">
        <title>Characterization and genome analysis of a novel bacterium Sphingobium yanoikuyae SJTF8 capable of degrading PAHs.</title>
        <authorList>
            <person name="Yin C."/>
            <person name="Xiong W."/>
            <person name="Liang R."/>
        </authorList>
    </citation>
    <scope>NUCLEOTIDE SEQUENCE [LARGE SCALE GENOMIC DNA]</scope>
    <source>
        <strain evidence="1 2">SJTF8</strain>
    </source>
</reference>
<keyword evidence="1" id="KW-0238">DNA-binding</keyword>
<dbReference type="RefSeq" id="WP_037513397.1">
    <property type="nucleotide sequence ID" value="NZ_CAIGKD010000036.1"/>
</dbReference>
<dbReference type="NCBIfam" id="TIGR01764">
    <property type="entry name" value="excise"/>
    <property type="match status" value="1"/>
</dbReference>
<gene>
    <name evidence="1" type="ORF">EBF16_21595</name>
</gene>
<accession>A0A085JYQ1</accession>
<proteinExistence type="predicted"/>
<dbReference type="InterPro" id="IPR041657">
    <property type="entry name" value="HTH_17"/>
</dbReference>
<organism evidence="1 2">
    <name type="scientific">Sphingobium yanoikuyae</name>
    <name type="common">Sphingomonas yanoikuyae</name>
    <dbReference type="NCBI Taxonomy" id="13690"/>
    <lineage>
        <taxon>Bacteria</taxon>
        <taxon>Pseudomonadati</taxon>
        <taxon>Pseudomonadota</taxon>
        <taxon>Alphaproteobacteria</taxon>
        <taxon>Sphingomonadales</taxon>
        <taxon>Sphingomonadaceae</taxon>
        <taxon>Sphingobium</taxon>
    </lineage>
</organism>
<dbReference type="EMBL" id="CP033230">
    <property type="protein sequence ID" value="AYO79247.1"/>
    <property type="molecule type" value="Genomic_DNA"/>
</dbReference>
<name>A0A085JYQ1_SPHYA</name>
<evidence type="ECO:0000313" key="2">
    <source>
        <dbReference type="Proteomes" id="UP000280708"/>
    </source>
</evidence>
<sequence>MSHVHRPLQETALAPEGRIEPITVRVPDACRMLGIGRSKLYELIAEGEIPTLKLGSSTLLPVAGIKAFVARLGEG</sequence>
<evidence type="ECO:0000313" key="1">
    <source>
        <dbReference type="EMBL" id="AYO79247.1"/>
    </source>
</evidence>
<dbReference type="GO" id="GO:0003677">
    <property type="term" value="F:DNA binding"/>
    <property type="evidence" value="ECO:0007669"/>
    <property type="project" value="UniProtKB-KW"/>
</dbReference>